<evidence type="ECO:0008006" key="3">
    <source>
        <dbReference type="Google" id="ProtNLM"/>
    </source>
</evidence>
<organism evidence="1 2">
    <name type="scientific">Paracholeplasma vituli</name>
    <dbReference type="NCBI Taxonomy" id="69473"/>
    <lineage>
        <taxon>Bacteria</taxon>
        <taxon>Bacillati</taxon>
        <taxon>Mycoplasmatota</taxon>
        <taxon>Mollicutes</taxon>
        <taxon>Acholeplasmatales</taxon>
        <taxon>Acholeplasmataceae</taxon>
        <taxon>Paracholeplasma</taxon>
    </lineage>
</organism>
<sequence>MFNFGNHDDITKIVNGVSIEESDFKVAYKKWAIYYYESAIKAATYVINNSDINLIVDTNTLPTFYLFRHAIELLLKSILIKNKSKTECISIFESNKHDLKALFDVVSTIRMMPQEEYTWISKYFDNINIFDQKSDLFRYPFPSTFLAQYKNKYLDILIILNCLNSVFLLVHDFYCDDKLASDSLQENIDYIYENSPDATFLCQASNGYGNCYLWQMYEMDSFKQIEGYKSIGDLLYREFTTSGDVMYIPPMIFMYRNLIELLLKDIGISLHPNVISEIKRRYVVNITQDYLKSHELRRGLWSKYKFVFEYYANIEHWQTTEIHILEKYIKSIDKLDRNGDKFRYPTNKSLELYHKGSLYDPNNMFYFFNEAAMFIEGMLMHIEATNEFLNEY</sequence>
<reference evidence="2" key="1">
    <citation type="submission" date="2023-07" db="EMBL/GenBank/DDBJ databases">
        <title>Novel Mycoplasma species identified in domestic and wild animals.</title>
        <authorList>
            <person name="Volokhov D.V."/>
            <person name="Furtak V.A."/>
            <person name="Zagorodnyaya T.A."/>
        </authorList>
    </citation>
    <scope>NUCLEOTIDE SEQUENCE [LARGE SCALE GENOMIC DNA]</scope>
    <source>
        <strain evidence="2">92-19</strain>
    </source>
</reference>
<name>A0ABT2PTI1_9MOLU</name>
<dbReference type="RefSeq" id="WP_262095347.1">
    <property type="nucleotide sequence ID" value="NZ_JAOEGN010000001.1"/>
</dbReference>
<accession>A0ABT2PTI1</accession>
<dbReference type="EMBL" id="JAOEGN010000001">
    <property type="protein sequence ID" value="MCU0104135.1"/>
    <property type="molecule type" value="Genomic_DNA"/>
</dbReference>
<evidence type="ECO:0000313" key="1">
    <source>
        <dbReference type="EMBL" id="MCU0104135.1"/>
    </source>
</evidence>
<protein>
    <recommendedName>
        <fullName evidence="3">HEPN domain-containing protein</fullName>
    </recommendedName>
</protein>
<evidence type="ECO:0000313" key="2">
    <source>
        <dbReference type="Proteomes" id="UP001209076"/>
    </source>
</evidence>
<dbReference type="Proteomes" id="UP001209076">
    <property type="component" value="Unassembled WGS sequence"/>
</dbReference>
<gene>
    <name evidence="1" type="ORF">N7603_00475</name>
</gene>
<comment type="caution">
    <text evidence="1">The sequence shown here is derived from an EMBL/GenBank/DDBJ whole genome shotgun (WGS) entry which is preliminary data.</text>
</comment>
<proteinExistence type="predicted"/>
<keyword evidence="2" id="KW-1185">Reference proteome</keyword>